<accession>A0A0M3JAG0</accession>
<protein>
    <submittedName>
        <fullName evidence="2">TEDC2 protein</fullName>
    </submittedName>
</protein>
<dbReference type="WBParaSite" id="ASIM_0000458001-mRNA-1">
    <property type="protein sequence ID" value="ASIM_0000458001-mRNA-1"/>
    <property type="gene ID" value="ASIM_0000458001"/>
</dbReference>
<evidence type="ECO:0000313" key="2">
    <source>
        <dbReference type="WBParaSite" id="ASIM_0000458001-mRNA-1"/>
    </source>
</evidence>
<proteinExistence type="predicted"/>
<evidence type="ECO:0000256" key="1">
    <source>
        <dbReference type="SAM" id="Coils"/>
    </source>
</evidence>
<sequence length="110" mass="12777">LSGSAHDYLSELIQSPFNVPELLRAQSEKMLNCSEEGDFKQEMLRSILDNSELCNCQRQLQKAIEEKQELQVLVETLRSELKKIQLQISSFQQSKHYFDISKQTNNECLL</sequence>
<name>A0A0M3JAG0_ANISI</name>
<feature type="coiled-coil region" evidence="1">
    <location>
        <begin position="60"/>
        <end position="94"/>
    </location>
</feature>
<reference evidence="2" key="1">
    <citation type="submission" date="2017-02" db="UniProtKB">
        <authorList>
            <consortium name="WormBaseParasite"/>
        </authorList>
    </citation>
    <scope>IDENTIFICATION</scope>
</reference>
<keyword evidence="1" id="KW-0175">Coiled coil</keyword>
<dbReference type="AlphaFoldDB" id="A0A0M3JAG0"/>
<organism evidence="2">
    <name type="scientific">Anisakis simplex</name>
    <name type="common">Herring worm</name>
    <dbReference type="NCBI Taxonomy" id="6269"/>
    <lineage>
        <taxon>Eukaryota</taxon>
        <taxon>Metazoa</taxon>
        <taxon>Ecdysozoa</taxon>
        <taxon>Nematoda</taxon>
        <taxon>Chromadorea</taxon>
        <taxon>Rhabditida</taxon>
        <taxon>Spirurina</taxon>
        <taxon>Ascaridomorpha</taxon>
        <taxon>Ascaridoidea</taxon>
        <taxon>Anisakidae</taxon>
        <taxon>Anisakis</taxon>
        <taxon>Anisakis simplex complex</taxon>
    </lineage>
</organism>